<keyword evidence="3" id="KW-1185">Reference proteome</keyword>
<feature type="compositionally biased region" description="Polar residues" evidence="1">
    <location>
        <begin position="66"/>
        <end position="80"/>
    </location>
</feature>
<feature type="compositionally biased region" description="Basic and acidic residues" evidence="1">
    <location>
        <begin position="81"/>
        <end position="130"/>
    </location>
</feature>
<comment type="caution">
    <text evidence="2">The sequence shown here is derived from an EMBL/GenBank/DDBJ whole genome shotgun (WGS) entry which is preliminary data.</text>
</comment>
<evidence type="ECO:0000256" key="1">
    <source>
        <dbReference type="SAM" id="MobiDB-lite"/>
    </source>
</evidence>
<feature type="region of interest" description="Disordered" evidence="1">
    <location>
        <begin position="66"/>
        <end position="130"/>
    </location>
</feature>
<reference evidence="3" key="1">
    <citation type="submission" date="2024-04" db="EMBL/GenBank/DDBJ databases">
        <title>Salinicola lusitanus LLJ914,a marine bacterium isolated from the Okinawa Trough.</title>
        <authorList>
            <person name="Li J."/>
        </authorList>
    </citation>
    <scope>NUCLEOTIDE SEQUENCE [LARGE SCALE GENOMIC DNA]</scope>
</reference>
<accession>A0AAW0N2U6</accession>
<protein>
    <submittedName>
        <fullName evidence="2">Uncharacterized protein</fullName>
    </submittedName>
</protein>
<organism evidence="2 3">
    <name type="scientific">Mugilogobius chulae</name>
    <name type="common">yellowstripe goby</name>
    <dbReference type="NCBI Taxonomy" id="88201"/>
    <lineage>
        <taxon>Eukaryota</taxon>
        <taxon>Metazoa</taxon>
        <taxon>Chordata</taxon>
        <taxon>Craniata</taxon>
        <taxon>Vertebrata</taxon>
        <taxon>Euteleostomi</taxon>
        <taxon>Actinopterygii</taxon>
        <taxon>Neopterygii</taxon>
        <taxon>Teleostei</taxon>
        <taxon>Neoteleostei</taxon>
        <taxon>Acanthomorphata</taxon>
        <taxon>Gobiaria</taxon>
        <taxon>Gobiiformes</taxon>
        <taxon>Gobioidei</taxon>
        <taxon>Gobiidae</taxon>
        <taxon>Gobionellinae</taxon>
        <taxon>Mugilogobius</taxon>
    </lineage>
</organism>
<evidence type="ECO:0000313" key="2">
    <source>
        <dbReference type="EMBL" id="KAK7886690.1"/>
    </source>
</evidence>
<name>A0AAW0N2U6_9GOBI</name>
<proteinExistence type="predicted"/>
<dbReference type="EMBL" id="JBBPFD010000019">
    <property type="protein sequence ID" value="KAK7886690.1"/>
    <property type="molecule type" value="Genomic_DNA"/>
</dbReference>
<dbReference type="AlphaFoldDB" id="A0AAW0N2U6"/>
<gene>
    <name evidence="2" type="ORF">WMY93_026311</name>
</gene>
<dbReference type="Proteomes" id="UP001460270">
    <property type="component" value="Unassembled WGS sequence"/>
</dbReference>
<evidence type="ECO:0000313" key="3">
    <source>
        <dbReference type="Proteomes" id="UP001460270"/>
    </source>
</evidence>
<sequence length="365" mass="39898">MRSPLHGRIWVPRLRARTLGCPSAEKFENLCRREMCPLHLTPGSFNASGASPQEQHSAALGTHLQMGNRSAQRKLTQTRGETCREREREGERERDKERERRDGGRERGRMREMEKERERDNLTRKDGGKLGEERLKEMEAEMALFEQEVLGGPVPGGPAVMEAMPMALAMPMVRPIIGTNTYQQVQQTLDARAAGFVGPPGPAFVTPVRAPPPMMRPAFVPHILQRPGTRLPVAPPLPRPPPPPPMMVPPPLQNPAQLPQVSQPIQTLQHMSVPAAGVGDMMSPVGESSLSPAVSSSTPVIQAAPTVYSAPPATIVRKPERTQRQARMVTTAAHAPDAPHALSGVGLAWRTWEQSIAELGKLSSP</sequence>